<dbReference type="Proteomes" id="UP000509301">
    <property type="component" value="Chromosome"/>
</dbReference>
<dbReference type="OrthoDB" id="34720at2157"/>
<name>A0A6N0NYY3_9CREN</name>
<sequence length="99" mass="11391">MSSAEIKSTDEFVNRLKSAIYMISVLAYLLNGEDREDAIIIRKMMKELYNKISKNSITTIEFNDLYGAILLGLSILYSEIKEELKRDQVLRIQETLAVN</sequence>
<dbReference type="RefSeq" id="WP_174631702.1">
    <property type="nucleotide sequence ID" value="NZ_CP049074.1"/>
</dbReference>
<dbReference type="KEGG" id="mten:GWK48_09475"/>
<dbReference type="AlphaFoldDB" id="A0A6N0NYY3"/>
<dbReference type="GeneID" id="55642173"/>
<proteinExistence type="predicted"/>
<evidence type="ECO:0000313" key="2">
    <source>
        <dbReference type="Proteomes" id="UP000509301"/>
    </source>
</evidence>
<reference evidence="1 2" key="1">
    <citation type="submission" date="2020-02" db="EMBL/GenBank/DDBJ databases">
        <title>Comparative genome analysis reveals the metabolism and evolution of the thermophilic archaeal genus Metallosphaera.</title>
        <authorList>
            <person name="Jiang C."/>
        </authorList>
    </citation>
    <scope>NUCLEOTIDE SEQUENCE [LARGE SCALE GENOMIC DNA]</scope>
    <source>
        <strain evidence="1 2">Ric-A</strain>
    </source>
</reference>
<keyword evidence="2" id="KW-1185">Reference proteome</keyword>
<evidence type="ECO:0000313" key="1">
    <source>
        <dbReference type="EMBL" id="QKR00578.1"/>
    </source>
</evidence>
<protein>
    <submittedName>
        <fullName evidence="1">Uncharacterized protein</fullName>
    </submittedName>
</protein>
<gene>
    <name evidence="1" type="ORF">GWK48_09475</name>
</gene>
<dbReference type="EMBL" id="CP049074">
    <property type="protein sequence ID" value="QKR00578.1"/>
    <property type="molecule type" value="Genomic_DNA"/>
</dbReference>
<accession>A0A6N0NYY3</accession>
<organism evidence="1 2">
    <name type="scientific">Metallosphaera tengchongensis</name>
    <dbReference type="NCBI Taxonomy" id="1532350"/>
    <lineage>
        <taxon>Archaea</taxon>
        <taxon>Thermoproteota</taxon>
        <taxon>Thermoprotei</taxon>
        <taxon>Sulfolobales</taxon>
        <taxon>Sulfolobaceae</taxon>
        <taxon>Metallosphaera</taxon>
    </lineage>
</organism>